<organism evidence="1 2">
    <name type="scientific">Stutzerimonas stutzeri</name>
    <name type="common">Pseudomonas stutzeri</name>
    <dbReference type="NCBI Taxonomy" id="316"/>
    <lineage>
        <taxon>Bacteria</taxon>
        <taxon>Pseudomonadati</taxon>
        <taxon>Pseudomonadota</taxon>
        <taxon>Gammaproteobacteria</taxon>
        <taxon>Pseudomonadales</taxon>
        <taxon>Pseudomonadaceae</taxon>
        <taxon>Stutzerimonas</taxon>
    </lineage>
</organism>
<name>A0A023WZ87_STUST</name>
<reference evidence="1 2" key="1">
    <citation type="submission" date="2014-03" db="EMBL/GenBank/DDBJ databases">
        <title>Complete genome sequence of Pseudomonas stutzeri 19SMN4.</title>
        <authorList>
            <person name="Brunet-Galmes I."/>
            <person name="Nogales B."/>
            <person name="Busquets A."/>
            <person name="Pena A."/>
            <person name="Gomila M."/>
            <person name="Garcia-Valdes E."/>
            <person name="Lalucat J."/>
            <person name="Bennasar A."/>
            <person name="Bosch R."/>
        </authorList>
    </citation>
    <scope>NUCLEOTIDE SEQUENCE [LARGE SCALE GENOMIC DNA]</scope>
    <source>
        <strain evidence="1 2">19SMN4</strain>
        <plasmid evidence="2">Plasmid pLIB119</plasmid>
    </source>
</reference>
<sequence length="90" mass="10137">MISAHCEEALLAGHQCHPEGERASVNQIASRENPVRIPVKPHLAEQFMELFSFSVKVANYKVTTNTIGTVLVIKPVTRNNWRPTDHCFSH</sequence>
<dbReference type="KEGG" id="pstu:UIB01_22945"/>
<geneLocation type="plasmid" evidence="1 2">
    <name>pLIB119</name>
</geneLocation>
<dbReference type="Proteomes" id="UP000025238">
    <property type="component" value="Plasmid pLIB119"/>
</dbReference>
<dbReference type="EMBL" id="CP007510">
    <property type="protein sequence ID" value="AHY45281.1"/>
    <property type="molecule type" value="Genomic_DNA"/>
</dbReference>
<keyword evidence="1" id="KW-0614">Plasmid</keyword>
<evidence type="ECO:0000313" key="2">
    <source>
        <dbReference type="Proteomes" id="UP000025238"/>
    </source>
</evidence>
<dbReference type="AlphaFoldDB" id="A0A023WZ87"/>
<gene>
    <name evidence="1" type="ORF">UIB01_22945</name>
</gene>
<protein>
    <submittedName>
        <fullName evidence="1">Uncharacterized protein</fullName>
    </submittedName>
</protein>
<evidence type="ECO:0000313" key="1">
    <source>
        <dbReference type="EMBL" id="AHY45281.1"/>
    </source>
</evidence>
<accession>A0A023WZ87</accession>
<proteinExistence type="predicted"/>